<accession>A0AB34ID54</accession>
<dbReference type="EMBL" id="JBGBPQ010000031">
    <property type="protein sequence ID" value="KAL1495758.1"/>
    <property type="molecule type" value="Genomic_DNA"/>
</dbReference>
<protein>
    <submittedName>
        <fullName evidence="2">Uncharacterized protein</fullName>
    </submittedName>
</protein>
<organism evidence="2 3">
    <name type="scientific">Prymnesium parvum</name>
    <name type="common">Toxic golden alga</name>
    <dbReference type="NCBI Taxonomy" id="97485"/>
    <lineage>
        <taxon>Eukaryota</taxon>
        <taxon>Haptista</taxon>
        <taxon>Haptophyta</taxon>
        <taxon>Prymnesiophyceae</taxon>
        <taxon>Prymnesiales</taxon>
        <taxon>Prymnesiaceae</taxon>
        <taxon>Prymnesium</taxon>
    </lineage>
</organism>
<name>A0AB34ID54_PRYPA</name>
<keyword evidence="1" id="KW-0175">Coiled coil</keyword>
<feature type="coiled-coil region" evidence="1">
    <location>
        <begin position="244"/>
        <end position="278"/>
    </location>
</feature>
<evidence type="ECO:0000313" key="3">
    <source>
        <dbReference type="Proteomes" id="UP001515480"/>
    </source>
</evidence>
<dbReference type="AlphaFoldDB" id="A0AB34ID54"/>
<evidence type="ECO:0000256" key="1">
    <source>
        <dbReference type="SAM" id="Coils"/>
    </source>
</evidence>
<keyword evidence="3" id="KW-1185">Reference proteome</keyword>
<sequence length="366" mass="41138">MKAQGGVVARPEMLEIKNTIKNLKKEAEMRLTLDVEAQQSFDFLSDQVHGLRRAFSTLSDVLIEEVDLIRSEVSDHRQELLKRTDILSRTVKSAKAEAAMLHNEAFTSSSSSKSRLCTLEERMEMLQDDLAVLAQEVSKGSSAQHLLQLEVVQLRSQMDEEARERRVQHEATSSTLRQILERFEAHQQETRASKQELDSSFASMRDHVEQHLTAHSAAIDSNRTKALQSSQTIEKLWAASKQQQQRVEAVATNASLQYQQLQERLETVNKQHMRWRGTQEEAVIAVAADVQLLQTQGRTMETAISSSKAEARRLLSEHEGEIQRQCDALGRAIHSLAETLNLPPPVVATPTRSPAVGAFSDISRSR</sequence>
<gene>
    <name evidence="2" type="ORF">AB1Y20_016620</name>
</gene>
<proteinExistence type="predicted"/>
<reference evidence="2 3" key="1">
    <citation type="journal article" date="2024" name="Science">
        <title>Giant polyketide synthase enzymes in the biosynthesis of giant marine polyether toxins.</title>
        <authorList>
            <person name="Fallon T.R."/>
            <person name="Shende V.V."/>
            <person name="Wierzbicki I.H."/>
            <person name="Pendleton A.L."/>
            <person name="Watervoot N.F."/>
            <person name="Auber R.P."/>
            <person name="Gonzalez D.J."/>
            <person name="Wisecaver J.H."/>
            <person name="Moore B.S."/>
        </authorList>
    </citation>
    <scope>NUCLEOTIDE SEQUENCE [LARGE SCALE GENOMIC DNA]</scope>
    <source>
        <strain evidence="2 3">12B1</strain>
    </source>
</reference>
<evidence type="ECO:0000313" key="2">
    <source>
        <dbReference type="EMBL" id="KAL1495758.1"/>
    </source>
</evidence>
<comment type="caution">
    <text evidence="2">The sequence shown here is derived from an EMBL/GenBank/DDBJ whole genome shotgun (WGS) entry which is preliminary data.</text>
</comment>
<dbReference type="Proteomes" id="UP001515480">
    <property type="component" value="Unassembled WGS sequence"/>
</dbReference>